<evidence type="ECO:0000259" key="2">
    <source>
        <dbReference type="Pfam" id="PF00561"/>
    </source>
</evidence>
<feature type="signal peptide" evidence="1">
    <location>
        <begin position="1"/>
        <end position="22"/>
    </location>
</feature>
<sequence>MQRRNLLTSLAAAPAMAPRAPAAASLAYFTETAMPDIQYRTQPVGPVEVFYREAGPADAPVILLLHGFPTSSHMFRDLIPLLADRYRVIAPDLPGFGLTRAPARSTFDYSFDNLAHVIGQFVDVIGLRRYALYIFDYGAPTGLRLAMAHPERVAAIISQNGNAYLEGLSTEWESWQAYWREPTEENRARCRAALTDEFIRSQYEQGAPAGRVAPDGYLLDQFFMHRAEAAEIQLDLILSYRTNVALYPAFQSYFRQHQPPLLAIWGRNDPYFLPAGAEAFKRDLPKAEVHLLDTGHFALETHHQEIAHHIRRFLPA</sequence>
<dbReference type="InterPro" id="IPR000073">
    <property type="entry name" value="AB_hydrolase_1"/>
</dbReference>
<accession>A0A5B2T9C4</accession>
<comment type="caution">
    <text evidence="3">The sequence shown here is derived from an EMBL/GenBank/DDBJ whole genome shotgun (WGS) entry which is preliminary data.</text>
</comment>
<evidence type="ECO:0000313" key="4">
    <source>
        <dbReference type="Proteomes" id="UP000322110"/>
    </source>
</evidence>
<dbReference type="Gene3D" id="3.40.50.1820">
    <property type="entry name" value="alpha/beta hydrolase"/>
    <property type="match status" value="1"/>
</dbReference>
<keyword evidence="3" id="KW-0378">Hydrolase</keyword>
<evidence type="ECO:0000313" key="3">
    <source>
        <dbReference type="EMBL" id="KAA2211236.1"/>
    </source>
</evidence>
<dbReference type="AlphaFoldDB" id="A0A5B2T9C4"/>
<dbReference type="OrthoDB" id="9799612at2"/>
<dbReference type="SUPFAM" id="SSF53474">
    <property type="entry name" value="alpha/beta-Hydrolases"/>
    <property type="match status" value="1"/>
</dbReference>
<dbReference type="GO" id="GO:0004301">
    <property type="term" value="F:epoxide hydrolase activity"/>
    <property type="evidence" value="ECO:0007669"/>
    <property type="project" value="TreeGrafter"/>
</dbReference>
<organism evidence="3 4">
    <name type="scientific">Teichococcus oryzae</name>
    <dbReference type="NCBI Taxonomy" id="1608942"/>
    <lineage>
        <taxon>Bacteria</taxon>
        <taxon>Pseudomonadati</taxon>
        <taxon>Pseudomonadota</taxon>
        <taxon>Alphaproteobacteria</taxon>
        <taxon>Acetobacterales</taxon>
        <taxon>Roseomonadaceae</taxon>
        <taxon>Roseomonas</taxon>
    </lineage>
</organism>
<dbReference type="InterPro" id="IPR029058">
    <property type="entry name" value="AB_hydrolase_fold"/>
</dbReference>
<keyword evidence="1" id="KW-0732">Signal</keyword>
<reference evidence="3 4" key="1">
    <citation type="journal article" date="2015" name="Int. J. Syst. Evol. Microbiol.">
        <title>Roseomonas oryzae sp. nov., isolated from paddy rhizosphere soil.</title>
        <authorList>
            <person name="Ramaprasad E.V."/>
            <person name="Sasikala Ch."/>
            <person name="Ramana Ch.V."/>
        </authorList>
    </citation>
    <scope>NUCLEOTIDE SEQUENCE [LARGE SCALE GENOMIC DNA]</scope>
    <source>
        <strain evidence="3 4">KCTC 42542</strain>
    </source>
</reference>
<dbReference type="InterPro" id="IPR051340">
    <property type="entry name" value="Haloalkane_dehalogenase"/>
</dbReference>
<feature type="domain" description="AB hydrolase-1" evidence="2">
    <location>
        <begin position="60"/>
        <end position="302"/>
    </location>
</feature>
<feature type="chain" id="PRO_5022947202" evidence="1">
    <location>
        <begin position="23"/>
        <end position="316"/>
    </location>
</feature>
<evidence type="ECO:0000256" key="1">
    <source>
        <dbReference type="SAM" id="SignalP"/>
    </source>
</evidence>
<dbReference type="Pfam" id="PF00561">
    <property type="entry name" value="Abhydrolase_1"/>
    <property type="match status" value="1"/>
</dbReference>
<dbReference type="FunFam" id="3.40.50.1820:FF:000173">
    <property type="entry name" value="Alpha/beta hydrolase"/>
    <property type="match status" value="1"/>
</dbReference>
<gene>
    <name evidence="3" type="ORF">F0Q34_21185</name>
</gene>
<dbReference type="PRINTS" id="PR00111">
    <property type="entry name" value="ABHYDROLASE"/>
</dbReference>
<dbReference type="PANTHER" id="PTHR42977:SF1">
    <property type="entry name" value="BLR6576 PROTEIN"/>
    <property type="match status" value="1"/>
</dbReference>
<dbReference type="EMBL" id="VUKA01000045">
    <property type="protein sequence ID" value="KAA2211236.1"/>
    <property type="molecule type" value="Genomic_DNA"/>
</dbReference>
<dbReference type="PRINTS" id="PR00412">
    <property type="entry name" value="EPOXHYDRLASE"/>
</dbReference>
<name>A0A5B2T9C4_9PROT</name>
<keyword evidence="4" id="KW-1185">Reference proteome</keyword>
<proteinExistence type="predicted"/>
<dbReference type="Proteomes" id="UP000322110">
    <property type="component" value="Unassembled WGS sequence"/>
</dbReference>
<dbReference type="PANTHER" id="PTHR42977">
    <property type="entry name" value="HYDROLASE-RELATED"/>
    <property type="match status" value="1"/>
</dbReference>
<protein>
    <submittedName>
        <fullName evidence="3">Alpha/beta hydrolase</fullName>
    </submittedName>
</protein>
<dbReference type="InterPro" id="IPR000639">
    <property type="entry name" value="Epox_hydrolase-like"/>
</dbReference>